<name>A0A842H8I5_9BACT</name>
<dbReference type="AlphaFoldDB" id="A0A842H8I5"/>
<dbReference type="RefSeq" id="WP_185673699.1">
    <property type="nucleotide sequence ID" value="NZ_JACHVB010000004.1"/>
</dbReference>
<reference evidence="1 2" key="1">
    <citation type="submission" date="2020-07" db="EMBL/GenBank/DDBJ databases">
        <authorList>
            <person name="Feng X."/>
        </authorList>
    </citation>
    <scope>NUCLEOTIDE SEQUENCE [LARGE SCALE GENOMIC DNA]</scope>
    <source>
        <strain evidence="1 2">JCM31066</strain>
    </source>
</reference>
<organism evidence="1 2">
    <name type="scientific">Ruficoccus amylovorans</name>
    <dbReference type="NCBI Taxonomy" id="1804625"/>
    <lineage>
        <taxon>Bacteria</taxon>
        <taxon>Pseudomonadati</taxon>
        <taxon>Verrucomicrobiota</taxon>
        <taxon>Opitutia</taxon>
        <taxon>Puniceicoccales</taxon>
        <taxon>Cerasicoccaceae</taxon>
        <taxon>Ruficoccus</taxon>
    </lineage>
</organism>
<evidence type="ECO:0000313" key="2">
    <source>
        <dbReference type="Proteomes" id="UP000546464"/>
    </source>
</evidence>
<protein>
    <submittedName>
        <fullName evidence="1">Uncharacterized protein</fullName>
    </submittedName>
</protein>
<dbReference type="Proteomes" id="UP000546464">
    <property type="component" value="Unassembled WGS sequence"/>
</dbReference>
<dbReference type="EMBL" id="JACHVB010000004">
    <property type="protein sequence ID" value="MBC2592660.1"/>
    <property type="molecule type" value="Genomic_DNA"/>
</dbReference>
<proteinExistence type="predicted"/>
<comment type="caution">
    <text evidence="1">The sequence shown here is derived from an EMBL/GenBank/DDBJ whole genome shotgun (WGS) entry which is preliminary data.</text>
</comment>
<accession>A0A842H8I5</accession>
<keyword evidence="2" id="KW-1185">Reference proteome</keyword>
<sequence length="118" mass="13375">MTTVSIDALKQAPVEDCWGFYGTLRMSDHLSPEELQRAWEIAFDAICEVPARGNTILTRNFLRSRYGRHFADMTCNFAGTVAERIQQASGEYGVRKMLDRLICEGGLRELFEEDPALV</sequence>
<evidence type="ECO:0000313" key="1">
    <source>
        <dbReference type="EMBL" id="MBC2592660.1"/>
    </source>
</evidence>
<gene>
    <name evidence="1" type="ORF">H5P28_00140</name>
</gene>